<accession>A0A0B4X862</accession>
<protein>
    <submittedName>
        <fullName evidence="1">Uncharacterized protein</fullName>
    </submittedName>
</protein>
<reference evidence="1 2" key="1">
    <citation type="submission" date="2013-11" db="EMBL/GenBank/DDBJ databases">
        <title>Complete genome sequence of Rhizobium gallicum bv. gallicum R602.</title>
        <authorList>
            <person name="Bustos P."/>
            <person name="Santamaria R.I."/>
            <person name="Lozano L."/>
            <person name="Acosta J.L."/>
            <person name="Ormeno-Orrillo E."/>
            <person name="Rogel M.A."/>
            <person name="Romero D."/>
            <person name="Cevallos M.A."/>
            <person name="Martinez-Romero E."/>
            <person name="Gonzalez V."/>
        </authorList>
    </citation>
    <scope>NUCLEOTIDE SEQUENCE [LARGE SCALE GENOMIC DNA]</scope>
    <source>
        <strain evidence="1 2">R602</strain>
        <plasmid evidence="1 2">pRgalR602a</plasmid>
    </source>
</reference>
<name>A0A0B4X862_9HYPH</name>
<keyword evidence="2" id="KW-1185">Reference proteome</keyword>
<evidence type="ECO:0000313" key="1">
    <source>
        <dbReference type="EMBL" id="AJD43376.1"/>
    </source>
</evidence>
<keyword evidence="1" id="KW-0614">Plasmid</keyword>
<dbReference type="Proteomes" id="UP000031368">
    <property type="component" value="Plasmid pRgalR602a"/>
</dbReference>
<sequence>MEPLDLFEGHRARVCDLDPVTGRVTDRCLDPGRTCSCSRHPAGRKSACQHGYDLIPYTYAKRSWARSSLKRTWEDGSWSASRRK</sequence>
<dbReference type="KEGG" id="rga:RGR602_PA00029"/>
<geneLocation type="plasmid" evidence="1 2">
    <name>pRgalR602a</name>
</geneLocation>
<dbReference type="EMBL" id="CP006878">
    <property type="protein sequence ID" value="AJD43376.1"/>
    <property type="molecule type" value="Genomic_DNA"/>
</dbReference>
<proteinExistence type="predicted"/>
<dbReference type="AlphaFoldDB" id="A0A0B4X862"/>
<organism evidence="1 2">
    <name type="scientific">Rhizobium gallicum bv. gallicum R602sp</name>
    <dbReference type="NCBI Taxonomy" id="1041138"/>
    <lineage>
        <taxon>Bacteria</taxon>
        <taxon>Pseudomonadati</taxon>
        <taxon>Pseudomonadota</taxon>
        <taxon>Alphaproteobacteria</taxon>
        <taxon>Hyphomicrobiales</taxon>
        <taxon>Rhizobiaceae</taxon>
        <taxon>Rhizobium/Agrobacterium group</taxon>
        <taxon>Rhizobium</taxon>
    </lineage>
</organism>
<gene>
    <name evidence="1" type="ORF">RGR602_PA00029</name>
</gene>
<evidence type="ECO:0000313" key="2">
    <source>
        <dbReference type="Proteomes" id="UP000031368"/>
    </source>
</evidence>
<dbReference type="HOGENOM" id="CLU_2525208_0_0_5"/>